<dbReference type="Gene3D" id="3.40.50.1110">
    <property type="entry name" value="SGNH hydrolase"/>
    <property type="match status" value="1"/>
</dbReference>
<accession>A0A381YMK1</accession>
<dbReference type="EMBL" id="UINC01018514">
    <property type="protein sequence ID" value="SVA77832.1"/>
    <property type="molecule type" value="Genomic_DNA"/>
</dbReference>
<evidence type="ECO:0008006" key="3">
    <source>
        <dbReference type="Google" id="ProtNLM"/>
    </source>
</evidence>
<reference evidence="2" key="1">
    <citation type="submission" date="2018-05" db="EMBL/GenBank/DDBJ databases">
        <authorList>
            <person name="Lanie J.A."/>
            <person name="Ng W.-L."/>
            <person name="Kazmierczak K.M."/>
            <person name="Andrzejewski T.M."/>
            <person name="Davidsen T.M."/>
            <person name="Wayne K.J."/>
            <person name="Tettelin H."/>
            <person name="Glass J.I."/>
            <person name="Rusch D."/>
            <person name="Podicherti R."/>
            <person name="Tsui H.-C.T."/>
            <person name="Winkler M.E."/>
        </authorList>
    </citation>
    <scope>NUCLEOTIDE SEQUENCE</scope>
</reference>
<dbReference type="SUPFAM" id="SSF52266">
    <property type="entry name" value="SGNH hydrolase"/>
    <property type="match status" value="1"/>
</dbReference>
<evidence type="ECO:0000313" key="2">
    <source>
        <dbReference type="EMBL" id="SVA77832.1"/>
    </source>
</evidence>
<feature type="transmembrane region" description="Helical" evidence="1">
    <location>
        <begin position="32"/>
        <end position="51"/>
    </location>
</feature>
<organism evidence="2">
    <name type="scientific">marine metagenome</name>
    <dbReference type="NCBI Taxonomy" id="408172"/>
    <lineage>
        <taxon>unclassified sequences</taxon>
        <taxon>metagenomes</taxon>
        <taxon>ecological metagenomes</taxon>
    </lineage>
</organism>
<protein>
    <recommendedName>
        <fullName evidence="3">SGNH hydrolase-type esterase domain-containing protein</fullName>
    </recommendedName>
</protein>
<keyword evidence="1" id="KW-0812">Transmembrane</keyword>
<dbReference type="AlphaFoldDB" id="A0A381YMK1"/>
<sequence length="448" mass="50689">MSWLFLVASIALLIYTYYRSEIAFLGLREGYFKYYLIALTGILFWGVVLRLREEIQANIVTVACFLVVGLYLVEGTLTVFRLGVPPQLSQLAAKQGVEYDERTKLEVIDDLIAEGVDAVPTAQGWSFIRIIGTNKEDIGHLFPLGGVSNKTAVHHNETGLWAIYLNDRHGFNNPDSEWDATKLEWLLIGDSFTEGVAVQPGEDIAGQLRAITHQSAINLGRGGNGPLTELAALTEYAGAIKPKKVLWIYYEGNDLISKRSNQINDLQRDKMNPLLMRYMEEGFSQNLINRQKEINSRLEKYIAIAQVQAKTQAQKHKIRWMRLYTIRSVIGLDDYVDIDVDVDVDYPLFAKILTKAKAGVESRGSKLYFVYLPEIGRYNKVVSHDKFRKKSEVIDLVKGLDIPVIDIHQEVFANNPDPLSLFPLREFGHYNAEGYSEVAKAIVENIRD</sequence>
<keyword evidence="1" id="KW-1133">Transmembrane helix</keyword>
<feature type="transmembrane region" description="Helical" evidence="1">
    <location>
        <begin position="58"/>
        <end position="80"/>
    </location>
</feature>
<dbReference type="InterPro" id="IPR036514">
    <property type="entry name" value="SGNH_hydro_sf"/>
</dbReference>
<name>A0A381YMK1_9ZZZZ</name>
<gene>
    <name evidence="2" type="ORF">METZ01_LOCUS130686</name>
</gene>
<evidence type="ECO:0000256" key="1">
    <source>
        <dbReference type="SAM" id="Phobius"/>
    </source>
</evidence>
<proteinExistence type="predicted"/>
<keyword evidence="1" id="KW-0472">Membrane</keyword>